<keyword evidence="5 12" id="KW-0479">Metal-binding</keyword>
<evidence type="ECO:0000256" key="8">
    <source>
        <dbReference type="ARBA" id="ARBA00022833"/>
    </source>
</evidence>
<comment type="subcellular location">
    <subcellularLocation>
        <location evidence="1">Cytoplasm</location>
        <location evidence="1">Cytosol</location>
    </subcellularLocation>
</comment>
<evidence type="ECO:0000259" key="14">
    <source>
        <dbReference type="PROSITE" id="PS50206"/>
    </source>
</evidence>
<dbReference type="PANTHER" id="PTHR10953:SF102">
    <property type="entry name" value="ADENYLYLTRANSFERASE AND SULFURTRANSFERASE MOCS3"/>
    <property type="match status" value="1"/>
</dbReference>
<proteinExistence type="inferred from homology"/>
<dbReference type="InterPro" id="IPR001763">
    <property type="entry name" value="Rhodanese-like_dom"/>
</dbReference>
<comment type="cofactor">
    <cofactor evidence="12">
        <name>Zn(2+)</name>
        <dbReference type="ChEBI" id="CHEBI:29105"/>
    </cofactor>
    <text evidence="12">Binds 1 zinc ion per subunit.</text>
</comment>
<protein>
    <recommendedName>
        <fullName evidence="11">Needs CLA4 to survive protein 3</fullName>
    </recommendedName>
</protein>
<keyword evidence="16" id="KW-1185">Reference proteome</keyword>
<evidence type="ECO:0000313" key="16">
    <source>
        <dbReference type="Proteomes" id="UP000789739"/>
    </source>
</evidence>
<evidence type="ECO:0000313" key="15">
    <source>
        <dbReference type="EMBL" id="CAG8562448.1"/>
    </source>
</evidence>
<evidence type="ECO:0000256" key="5">
    <source>
        <dbReference type="ARBA" id="ARBA00022723"/>
    </source>
</evidence>
<dbReference type="GO" id="GO:0032447">
    <property type="term" value="P:protein urmylation"/>
    <property type="evidence" value="ECO:0007669"/>
    <property type="project" value="TreeGrafter"/>
</dbReference>
<evidence type="ECO:0000256" key="2">
    <source>
        <dbReference type="ARBA" id="ARBA00022490"/>
    </source>
</evidence>
<dbReference type="FunFam" id="3.40.50.720:FF:000033">
    <property type="entry name" value="Adenylyltransferase and sulfurtransferase MOCS3"/>
    <property type="match status" value="1"/>
</dbReference>
<feature type="coiled-coil region" evidence="13">
    <location>
        <begin position="23"/>
        <end position="57"/>
    </location>
</feature>
<evidence type="ECO:0000256" key="6">
    <source>
        <dbReference type="ARBA" id="ARBA00022741"/>
    </source>
</evidence>
<dbReference type="Pfam" id="PF00899">
    <property type="entry name" value="ThiF"/>
    <property type="match status" value="1"/>
</dbReference>
<feature type="domain" description="Rhodanese" evidence="14">
    <location>
        <begin position="390"/>
        <end position="479"/>
    </location>
</feature>
<dbReference type="FunFam" id="3.40.250.10:FF:000014">
    <property type="entry name" value="Adenylyltransferase and sulfurtransferase MOCS3"/>
    <property type="match status" value="1"/>
</dbReference>
<comment type="similarity">
    <text evidence="12">In the N-terminal section; belongs to the HesA/MoeB/ThiF family. UBA4 subfamily.</text>
</comment>
<dbReference type="SMART" id="SM00450">
    <property type="entry name" value="RHOD"/>
    <property type="match status" value="1"/>
</dbReference>
<name>A0A9N9FX88_9GLOM</name>
<evidence type="ECO:0000256" key="13">
    <source>
        <dbReference type="SAM" id="Coils"/>
    </source>
</evidence>
<keyword evidence="9 12" id="KW-0067">ATP-binding</keyword>
<feature type="binding site" evidence="12">
    <location>
        <position position="339"/>
    </location>
    <ligand>
        <name>Zn(2+)</name>
        <dbReference type="ChEBI" id="CHEBI:29105"/>
    </ligand>
</feature>
<keyword evidence="4 12" id="KW-0819">tRNA processing</keyword>
<feature type="binding site" evidence="12">
    <location>
        <position position="165"/>
    </location>
    <ligand>
        <name>ATP</name>
        <dbReference type="ChEBI" id="CHEBI:30616"/>
    </ligand>
</feature>
<keyword evidence="2 12" id="KW-0963">Cytoplasm</keyword>
<evidence type="ECO:0000256" key="12">
    <source>
        <dbReference type="HAMAP-Rule" id="MF_03049"/>
    </source>
</evidence>
<keyword evidence="7" id="KW-0833">Ubl conjugation pathway</keyword>
<dbReference type="Gene3D" id="3.40.250.10">
    <property type="entry name" value="Rhodanese-like domain"/>
    <property type="match status" value="1"/>
</dbReference>
<dbReference type="GO" id="GO:0005524">
    <property type="term" value="F:ATP binding"/>
    <property type="evidence" value="ECO:0007669"/>
    <property type="project" value="UniProtKB-KW"/>
</dbReference>
<evidence type="ECO:0000256" key="3">
    <source>
        <dbReference type="ARBA" id="ARBA00022679"/>
    </source>
</evidence>
<keyword evidence="3 12" id="KW-0808">Transferase</keyword>
<dbReference type="Proteomes" id="UP000789739">
    <property type="component" value="Unassembled WGS sequence"/>
</dbReference>
<dbReference type="Pfam" id="PF00581">
    <property type="entry name" value="Rhodanese"/>
    <property type="match status" value="1"/>
</dbReference>
<dbReference type="Gene3D" id="3.40.50.720">
    <property type="entry name" value="NAD(P)-binding Rossmann-like Domain"/>
    <property type="match status" value="1"/>
</dbReference>
<feature type="binding site" evidence="12">
    <location>
        <begin position="148"/>
        <end position="152"/>
    </location>
    <ligand>
        <name>ATP</name>
        <dbReference type="ChEBI" id="CHEBI:30616"/>
    </ligand>
</feature>
<sequence>MSIAGFAIFRCEEMGTIAENQSLEAVLDLNRKLNKEVESLKSRVIELEEELALLRSVAGSTLPNSKNIEHNVENSKATGSQQLSLPEYLRYGRQLILPGFGLPAQLKLRSVSILIVGAGGLGAPAAMYLAAAGVGHLGIVDYDNVETSNLQRQVIHSEFRQGLSKAYSAKMSVERYSHRFLTPDKDVNHMCIAYNILLDSSNALKIIKAYDIIVDATDNVATRYLLNDACVITGKPLVSGSALRMDGQLTVYNYKNGPCYRCLFPKPPPPETVVNCSDGGVLGAVTGVIGSLQALLAIKIAVGMDDPSEPHNLLIFSANSYPPFRSIKLRGRKKECAICGDNPTIKELQDYVQFCGSGALDKSPETMLLTPEERIDPKTYHSYKEQNIPHLLLDIRDETQFGICSLPESLNIPLSELPRRIDEVKNALPSLKTPVYVICRRGNDSQPAVRILKEKLQGTVKDIIGGLHRWATDVDESFPIY</sequence>
<dbReference type="GO" id="GO:0004792">
    <property type="term" value="F:thiosulfate-cyanide sulfurtransferase activity"/>
    <property type="evidence" value="ECO:0007669"/>
    <property type="project" value="TreeGrafter"/>
</dbReference>
<feature type="binding site" evidence="12">
    <location>
        <position position="336"/>
    </location>
    <ligand>
        <name>Zn(2+)</name>
        <dbReference type="ChEBI" id="CHEBI:29105"/>
    </ligand>
</feature>
<dbReference type="InterPro" id="IPR035985">
    <property type="entry name" value="Ubiquitin-activating_enz"/>
</dbReference>
<dbReference type="GO" id="GO:0005829">
    <property type="term" value="C:cytosol"/>
    <property type="evidence" value="ECO:0007669"/>
    <property type="project" value="UniProtKB-SubCell"/>
</dbReference>
<dbReference type="HAMAP" id="MF_03049">
    <property type="entry name" value="MOCS3_Uba4"/>
    <property type="match status" value="1"/>
</dbReference>
<organism evidence="15 16">
    <name type="scientific">Paraglomus brasilianum</name>
    <dbReference type="NCBI Taxonomy" id="144538"/>
    <lineage>
        <taxon>Eukaryota</taxon>
        <taxon>Fungi</taxon>
        <taxon>Fungi incertae sedis</taxon>
        <taxon>Mucoromycota</taxon>
        <taxon>Glomeromycotina</taxon>
        <taxon>Glomeromycetes</taxon>
        <taxon>Paraglomerales</taxon>
        <taxon>Paraglomeraceae</taxon>
        <taxon>Paraglomus</taxon>
    </lineage>
</organism>
<feature type="binding site" evidence="12">
    <location>
        <begin position="218"/>
        <end position="219"/>
    </location>
    <ligand>
        <name>ATP</name>
        <dbReference type="ChEBI" id="CHEBI:30616"/>
    </ligand>
</feature>
<comment type="caution">
    <text evidence="15">The sequence shown here is derived from an EMBL/GenBank/DDBJ whole genome shotgun (WGS) entry which is preliminary data.</text>
</comment>
<keyword evidence="13" id="KW-0175">Coiled coil</keyword>
<dbReference type="AlphaFoldDB" id="A0A9N9FX88"/>
<dbReference type="GO" id="GO:0046872">
    <property type="term" value="F:metal ion binding"/>
    <property type="evidence" value="ECO:0007669"/>
    <property type="project" value="UniProtKB-KW"/>
</dbReference>
<evidence type="ECO:0000256" key="7">
    <source>
        <dbReference type="ARBA" id="ARBA00022786"/>
    </source>
</evidence>
<evidence type="ECO:0000256" key="10">
    <source>
        <dbReference type="ARBA" id="ARBA00023268"/>
    </source>
</evidence>
<accession>A0A9N9FX88</accession>
<dbReference type="GO" id="GO:0070566">
    <property type="term" value="F:adenylyltransferase activity"/>
    <property type="evidence" value="ECO:0007669"/>
    <property type="project" value="InterPro"/>
</dbReference>
<feature type="binding site" evidence="12">
    <location>
        <position position="262"/>
    </location>
    <ligand>
        <name>Zn(2+)</name>
        <dbReference type="ChEBI" id="CHEBI:29105"/>
    </ligand>
</feature>
<feature type="active site" description="Glycyl thioester intermediate; for adenylyltransferase activity" evidence="12">
    <location>
        <position position="276"/>
    </location>
</feature>
<dbReference type="OrthoDB" id="10261062at2759"/>
<feature type="binding site" evidence="12">
    <location>
        <position position="259"/>
    </location>
    <ligand>
        <name>Zn(2+)</name>
        <dbReference type="ChEBI" id="CHEBI:29105"/>
    </ligand>
</feature>
<dbReference type="EMBL" id="CAJVPI010000682">
    <property type="protein sequence ID" value="CAG8562448.1"/>
    <property type="molecule type" value="Genomic_DNA"/>
</dbReference>
<dbReference type="InterPro" id="IPR036873">
    <property type="entry name" value="Rhodanese-like_dom_sf"/>
</dbReference>
<dbReference type="CDD" id="cd00757">
    <property type="entry name" value="ThiF_MoeB_HesA_family"/>
    <property type="match status" value="1"/>
</dbReference>
<feature type="binding site" evidence="12">
    <location>
        <position position="120"/>
    </location>
    <ligand>
        <name>ATP</name>
        <dbReference type="ChEBI" id="CHEBI:30616"/>
    </ligand>
</feature>
<feature type="binding site" evidence="12">
    <location>
        <position position="141"/>
    </location>
    <ligand>
        <name>ATP</name>
        <dbReference type="ChEBI" id="CHEBI:30616"/>
    </ligand>
</feature>
<evidence type="ECO:0000256" key="4">
    <source>
        <dbReference type="ARBA" id="ARBA00022694"/>
    </source>
</evidence>
<dbReference type="SUPFAM" id="SSF69572">
    <property type="entry name" value="Activating enzymes of the ubiquitin-like proteins"/>
    <property type="match status" value="1"/>
</dbReference>
<evidence type="ECO:0000256" key="9">
    <source>
        <dbReference type="ARBA" id="ARBA00022840"/>
    </source>
</evidence>
<evidence type="ECO:0000256" key="1">
    <source>
        <dbReference type="ARBA" id="ARBA00004514"/>
    </source>
</evidence>
<evidence type="ECO:0000256" key="11">
    <source>
        <dbReference type="ARBA" id="ARBA00075323"/>
    </source>
</evidence>
<dbReference type="GO" id="GO:0002143">
    <property type="term" value="P:tRNA wobble position uridine thiolation"/>
    <property type="evidence" value="ECO:0007669"/>
    <property type="project" value="InterPro"/>
</dbReference>
<keyword evidence="6 12" id="KW-0547">Nucleotide-binding</keyword>
<keyword evidence="10 12" id="KW-0511">Multifunctional enzyme</keyword>
<feature type="active site" description="Cysteine persulfide intermediate; for sulfurtransferase activity" evidence="12">
    <location>
        <position position="439"/>
    </location>
</feature>
<dbReference type="InterPro" id="IPR045886">
    <property type="entry name" value="ThiF/MoeB/HesA"/>
</dbReference>
<dbReference type="InterPro" id="IPR028885">
    <property type="entry name" value="MOCS3/Uba4"/>
</dbReference>
<dbReference type="GO" id="GO:0042292">
    <property type="term" value="F:URM1 activating enzyme activity"/>
    <property type="evidence" value="ECO:0007669"/>
    <property type="project" value="TreeGrafter"/>
</dbReference>
<dbReference type="PROSITE" id="PS50206">
    <property type="entry name" value="RHODANESE_3"/>
    <property type="match status" value="1"/>
</dbReference>
<dbReference type="PANTHER" id="PTHR10953">
    <property type="entry name" value="UBIQUITIN-ACTIVATING ENZYME E1"/>
    <property type="match status" value="1"/>
</dbReference>
<gene>
    <name evidence="12" type="primary">UBA4</name>
    <name evidence="15" type="ORF">PBRASI_LOCUS5662</name>
</gene>
<dbReference type="InterPro" id="IPR000594">
    <property type="entry name" value="ThiF_NAD_FAD-bd"/>
</dbReference>
<keyword evidence="8 12" id="KW-0862">Zinc</keyword>
<comment type="pathway">
    <text evidence="12">tRNA modification; 5-methoxycarbonylmethyl-2-thiouridine-tRNA biosynthesis.</text>
</comment>
<reference evidence="15" key="1">
    <citation type="submission" date="2021-06" db="EMBL/GenBank/DDBJ databases">
        <authorList>
            <person name="Kallberg Y."/>
            <person name="Tangrot J."/>
            <person name="Rosling A."/>
        </authorList>
    </citation>
    <scope>NUCLEOTIDE SEQUENCE</scope>
    <source>
        <strain evidence="15">BR232B</strain>
    </source>
</reference>